<protein>
    <submittedName>
        <fullName evidence="1">Phage tail protein</fullName>
    </submittedName>
</protein>
<dbReference type="Pfam" id="PF05489">
    <property type="entry name" value="Phage_tail_X"/>
    <property type="match status" value="1"/>
</dbReference>
<accession>A0A2K4MJ76</accession>
<evidence type="ECO:0000313" key="2">
    <source>
        <dbReference type="Proteomes" id="UP000236416"/>
    </source>
</evidence>
<dbReference type="Proteomes" id="UP000236416">
    <property type="component" value="Unassembled WGS sequence"/>
</dbReference>
<comment type="caution">
    <text evidence="1">The sequence shown here is derived from an EMBL/GenBank/DDBJ whole genome shotgun (WGS) entry which is preliminary data.</text>
</comment>
<gene>
    <name evidence="1" type="ORF">C2134_18275</name>
</gene>
<evidence type="ECO:0000313" key="1">
    <source>
        <dbReference type="EMBL" id="POA97144.1"/>
    </source>
</evidence>
<dbReference type="EMBL" id="PPTF01000078">
    <property type="protein sequence ID" value="POA97144.1"/>
    <property type="molecule type" value="Genomic_DNA"/>
</dbReference>
<name>A0A2K4MJ76_9NEIS</name>
<dbReference type="InterPro" id="IPR008861">
    <property type="entry name" value="GpX-like"/>
</dbReference>
<proteinExistence type="predicted"/>
<dbReference type="AlphaFoldDB" id="A0A2K4MJ76"/>
<reference evidence="1 2" key="1">
    <citation type="submission" date="2018-01" db="EMBL/GenBank/DDBJ databases">
        <title>Genomic Sequence of Chromobacterium MWU13-2610 from wild cranberry bogs within the Cape Cod National Seashore.</title>
        <authorList>
            <person name="O'Hara-Hanley K."/>
            <person name="Soby S."/>
            <person name="Harrison A."/>
        </authorList>
    </citation>
    <scope>NUCLEOTIDE SEQUENCE [LARGE SCALE GENOMIC DNA]</scope>
    <source>
        <strain evidence="1 2">MWU13-2610</strain>
    </source>
</reference>
<organism evidence="1 2">
    <name type="scientific">Chromobacterium sinusclupearum</name>
    <dbReference type="NCBI Taxonomy" id="2077146"/>
    <lineage>
        <taxon>Bacteria</taxon>
        <taxon>Pseudomonadati</taxon>
        <taxon>Pseudomonadota</taxon>
        <taxon>Betaproteobacteria</taxon>
        <taxon>Neisseriales</taxon>
        <taxon>Chromobacteriaceae</taxon>
        <taxon>Chromobacterium</taxon>
    </lineage>
</organism>
<sequence length="70" mass="7567">MRALRAMQGDSVDAIAWRVYGKTRGVVEQLLQHNPGLAEHGPVLPSGTLVKLPDLPADPAPAQTLINLWD</sequence>
<keyword evidence="2" id="KW-1185">Reference proteome</keyword>
<dbReference type="RefSeq" id="WP_103321525.1">
    <property type="nucleotide sequence ID" value="NZ_PPTF01000078.1"/>
</dbReference>